<evidence type="ECO:0000256" key="7">
    <source>
        <dbReference type="RuleBase" id="RU363032"/>
    </source>
</evidence>
<keyword evidence="6 7" id="KW-0472">Membrane</keyword>
<keyword evidence="11" id="KW-1185">Reference proteome</keyword>
<accession>A0A7W9FK60</accession>
<dbReference type="PANTHER" id="PTHR30151:SF19">
    <property type="entry name" value="ABC TRANSPORTER PERMEASE"/>
    <property type="match status" value="1"/>
</dbReference>
<evidence type="ECO:0000256" key="5">
    <source>
        <dbReference type="ARBA" id="ARBA00022989"/>
    </source>
</evidence>
<dbReference type="AlphaFoldDB" id="A0A7W9FK60"/>
<feature type="transmembrane region" description="Helical" evidence="7">
    <location>
        <begin position="164"/>
        <end position="183"/>
    </location>
</feature>
<proteinExistence type="inferred from homology"/>
<feature type="domain" description="ABC transmembrane type-1" evidence="9">
    <location>
        <begin position="98"/>
        <end position="278"/>
    </location>
</feature>
<dbReference type="GO" id="GO:0005886">
    <property type="term" value="C:plasma membrane"/>
    <property type="evidence" value="ECO:0007669"/>
    <property type="project" value="UniProtKB-SubCell"/>
</dbReference>
<keyword evidence="3" id="KW-1003">Cell membrane</keyword>
<feature type="transmembrane region" description="Helical" evidence="7">
    <location>
        <begin position="136"/>
        <end position="158"/>
    </location>
</feature>
<dbReference type="Proteomes" id="UP000523821">
    <property type="component" value="Unassembled WGS sequence"/>
</dbReference>
<dbReference type="GO" id="GO:0055085">
    <property type="term" value="P:transmembrane transport"/>
    <property type="evidence" value="ECO:0007669"/>
    <property type="project" value="InterPro"/>
</dbReference>
<feature type="transmembrane region" description="Helical" evidence="7">
    <location>
        <begin position="216"/>
        <end position="238"/>
    </location>
</feature>
<evidence type="ECO:0000256" key="1">
    <source>
        <dbReference type="ARBA" id="ARBA00004651"/>
    </source>
</evidence>
<dbReference type="CDD" id="cd06261">
    <property type="entry name" value="TM_PBP2"/>
    <property type="match status" value="1"/>
</dbReference>
<dbReference type="Pfam" id="PF00528">
    <property type="entry name" value="BPD_transp_1"/>
    <property type="match status" value="1"/>
</dbReference>
<feature type="transmembrane region" description="Helical" evidence="7">
    <location>
        <begin position="44"/>
        <end position="61"/>
    </location>
</feature>
<dbReference type="InterPro" id="IPR000515">
    <property type="entry name" value="MetI-like"/>
</dbReference>
<keyword evidence="4 7" id="KW-0812">Transmembrane</keyword>
<evidence type="ECO:0000256" key="6">
    <source>
        <dbReference type="ARBA" id="ARBA00023136"/>
    </source>
</evidence>
<feature type="transmembrane region" description="Helical" evidence="7">
    <location>
        <begin position="100"/>
        <end position="124"/>
    </location>
</feature>
<name>A0A7W9FK60_9HYPH</name>
<keyword evidence="2 7" id="KW-0813">Transport</keyword>
<evidence type="ECO:0000259" key="9">
    <source>
        <dbReference type="PROSITE" id="PS50928"/>
    </source>
</evidence>
<evidence type="ECO:0000313" key="11">
    <source>
        <dbReference type="Proteomes" id="UP000523821"/>
    </source>
</evidence>
<protein>
    <submittedName>
        <fullName evidence="10">NitT/TauT family transport system permease protein</fullName>
    </submittedName>
</protein>
<comment type="caution">
    <text evidence="10">The sequence shown here is derived from an EMBL/GenBank/DDBJ whole genome shotgun (WGS) entry which is preliminary data.</text>
</comment>
<evidence type="ECO:0000313" key="10">
    <source>
        <dbReference type="EMBL" id="MBB5752442.1"/>
    </source>
</evidence>
<gene>
    <name evidence="10" type="ORF">GGQ63_001496</name>
</gene>
<comment type="subcellular location">
    <subcellularLocation>
        <location evidence="1 7">Cell membrane</location>
        <topology evidence="1 7">Multi-pass membrane protein</topology>
    </subcellularLocation>
</comment>
<feature type="compositionally biased region" description="Polar residues" evidence="8">
    <location>
        <begin position="1"/>
        <end position="11"/>
    </location>
</feature>
<evidence type="ECO:0000256" key="4">
    <source>
        <dbReference type="ARBA" id="ARBA00022692"/>
    </source>
</evidence>
<feature type="region of interest" description="Disordered" evidence="8">
    <location>
        <begin position="1"/>
        <end position="24"/>
    </location>
</feature>
<dbReference type="Gene3D" id="1.10.3720.10">
    <property type="entry name" value="MetI-like"/>
    <property type="match status" value="1"/>
</dbReference>
<comment type="similarity">
    <text evidence="7">Belongs to the binding-protein-dependent transport system permease family.</text>
</comment>
<reference evidence="10 11" key="1">
    <citation type="submission" date="2020-08" db="EMBL/GenBank/DDBJ databases">
        <title>Genomic Encyclopedia of Type Strains, Phase IV (KMG-IV): sequencing the most valuable type-strain genomes for metagenomic binning, comparative biology and taxonomic classification.</title>
        <authorList>
            <person name="Goeker M."/>
        </authorList>
    </citation>
    <scope>NUCLEOTIDE SEQUENCE [LARGE SCALE GENOMIC DNA]</scope>
    <source>
        <strain evidence="10 11">DSM 16268</strain>
    </source>
</reference>
<sequence length="300" mass="32367">MKMSATTQSGGPVTAADAKSEATPALPKRRAGVVLKARRDWPPLAIHSAQLVILAAILAFWEFGVRAGFINAFFWSSPSDIARVARIFVTEGTALQDTWFTFRATVIGFVAGSLLGAAIGLSLWWSKNAARIVEPFIVVFNAIPKMALGPLIILIFGIGISSKIALAIALTFVITALAAYSGVKSVDEDLVKLTYSLGGRRWDVFRKIILPSSMPWIISSLRINIGLALAGVLVGEFISSQFGLGKVIMYAGATYDMALIWVGITILSVLSMALYGVVVWMERQLLKGFHSAETSRDSTR</sequence>
<dbReference type="SUPFAM" id="SSF161098">
    <property type="entry name" value="MetI-like"/>
    <property type="match status" value="1"/>
</dbReference>
<evidence type="ECO:0000256" key="8">
    <source>
        <dbReference type="SAM" id="MobiDB-lite"/>
    </source>
</evidence>
<keyword evidence="5 7" id="KW-1133">Transmembrane helix</keyword>
<organism evidence="10 11">
    <name type="scientific">Prosthecomicrobium pneumaticum</name>
    <dbReference type="NCBI Taxonomy" id="81895"/>
    <lineage>
        <taxon>Bacteria</taxon>
        <taxon>Pseudomonadati</taxon>
        <taxon>Pseudomonadota</taxon>
        <taxon>Alphaproteobacteria</taxon>
        <taxon>Hyphomicrobiales</taxon>
        <taxon>Kaistiaceae</taxon>
        <taxon>Prosthecomicrobium</taxon>
    </lineage>
</organism>
<dbReference type="PROSITE" id="PS50928">
    <property type="entry name" value="ABC_TM1"/>
    <property type="match status" value="1"/>
</dbReference>
<dbReference type="RefSeq" id="WP_183854242.1">
    <property type="nucleotide sequence ID" value="NZ_JACHOO010000003.1"/>
</dbReference>
<evidence type="ECO:0000256" key="3">
    <source>
        <dbReference type="ARBA" id="ARBA00022475"/>
    </source>
</evidence>
<dbReference type="PANTHER" id="PTHR30151">
    <property type="entry name" value="ALKANE SULFONATE ABC TRANSPORTER-RELATED, MEMBRANE SUBUNIT"/>
    <property type="match status" value="1"/>
</dbReference>
<evidence type="ECO:0000256" key="2">
    <source>
        <dbReference type="ARBA" id="ARBA00022448"/>
    </source>
</evidence>
<dbReference type="EMBL" id="JACHOO010000003">
    <property type="protein sequence ID" value="MBB5752442.1"/>
    <property type="molecule type" value="Genomic_DNA"/>
</dbReference>
<feature type="transmembrane region" description="Helical" evidence="7">
    <location>
        <begin position="258"/>
        <end position="281"/>
    </location>
</feature>
<dbReference type="InterPro" id="IPR035906">
    <property type="entry name" value="MetI-like_sf"/>
</dbReference>